<keyword evidence="1" id="KW-0175">Coiled coil</keyword>
<keyword evidence="2" id="KW-1133">Transmembrane helix</keyword>
<evidence type="ECO:0000256" key="1">
    <source>
        <dbReference type="SAM" id="Coils"/>
    </source>
</evidence>
<evidence type="ECO:0000256" key="2">
    <source>
        <dbReference type="SAM" id="Phobius"/>
    </source>
</evidence>
<sequence length="107" mass="12087">MASEQNFSYGGFRASELDLITDYEIHAMETQLQIEEMRDKIHQQLGEFREEIRNLKRKVTMMDVVRVALMSLIGGLSKVVSFCLISSSSSIYVLGYVLLVVLSNGAH</sequence>
<dbReference type="Proteomes" id="UP001177003">
    <property type="component" value="Chromosome 0"/>
</dbReference>
<protein>
    <submittedName>
        <fullName evidence="3">Uncharacterized protein</fullName>
    </submittedName>
</protein>
<keyword evidence="2" id="KW-0812">Transmembrane</keyword>
<dbReference type="AlphaFoldDB" id="A0AA35URP6"/>
<reference evidence="3" key="1">
    <citation type="submission" date="2023-04" db="EMBL/GenBank/DDBJ databases">
        <authorList>
            <person name="Vijverberg K."/>
            <person name="Xiong W."/>
            <person name="Schranz E."/>
        </authorList>
    </citation>
    <scope>NUCLEOTIDE SEQUENCE</scope>
</reference>
<keyword evidence="4" id="KW-1185">Reference proteome</keyword>
<feature type="coiled-coil region" evidence="1">
    <location>
        <begin position="20"/>
        <end position="58"/>
    </location>
</feature>
<feature type="transmembrane region" description="Helical" evidence="2">
    <location>
        <begin position="79"/>
        <end position="102"/>
    </location>
</feature>
<keyword evidence="2" id="KW-0472">Membrane</keyword>
<name>A0AA35URP6_LACSI</name>
<organism evidence="3 4">
    <name type="scientific">Lactuca saligna</name>
    <name type="common">Willowleaf lettuce</name>
    <dbReference type="NCBI Taxonomy" id="75948"/>
    <lineage>
        <taxon>Eukaryota</taxon>
        <taxon>Viridiplantae</taxon>
        <taxon>Streptophyta</taxon>
        <taxon>Embryophyta</taxon>
        <taxon>Tracheophyta</taxon>
        <taxon>Spermatophyta</taxon>
        <taxon>Magnoliopsida</taxon>
        <taxon>eudicotyledons</taxon>
        <taxon>Gunneridae</taxon>
        <taxon>Pentapetalae</taxon>
        <taxon>asterids</taxon>
        <taxon>campanulids</taxon>
        <taxon>Asterales</taxon>
        <taxon>Asteraceae</taxon>
        <taxon>Cichorioideae</taxon>
        <taxon>Cichorieae</taxon>
        <taxon>Lactucinae</taxon>
        <taxon>Lactuca</taxon>
    </lineage>
</organism>
<proteinExistence type="predicted"/>
<gene>
    <name evidence="3" type="ORF">LSALG_LOCUS83</name>
</gene>
<accession>A0AA35URP6</accession>
<dbReference type="EMBL" id="OX465086">
    <property type="protein sequence ID" value="CAI9259176.1"/>
    <property type="molecule type" value="Genomic_DNA"/>
</dbReference>
<evidence type="ECO:0000313" key="3">
    <source>
        <dbReference type="EMBL" id="CAI9259176.1"/>
    </source>
</evidence>
<evidence type="ECO:0000313" key="4">
    <source>
        <dbReference type="Proteomes" id="UP001177003"/>
    </source>
</evidence>